<dbReference type="PROSITE" id="PS51257">
    <property type="entry name" value="PROKAR_LIPOPROTEIN"/>
    <property type="match status" value="1"/>
</dbReference>
<name>A0A2W5SZ66_9BACT</name>
<dbReference type="AlphaFoldDB" id="A0A2W5SZ66"/>
<evidence type="ECO:0008006" key="3">
    <source>
        <dbReference type="Google" id="ProtNLM"/>
    </source>
</evidence>
<reference evidence="1 2" key="1">
    <citation type="submission" date="2017-08" db="EMBL/GenBank/DDBJ databases">
        <title>Infants hospitalized years apart are colonized by the same room-sourced microbial strains.</title>
        <authorList>
            <person name="Brooks B."/>
            <person name="Olm M.R."/>
            <person name="Firek B.A."/>
            <person name="Baker R."/>
            <person name="Thomas B.C."/>
            <person name="Morowitz M.J."/>
            <person name="Banfield J.F."/>
        </authorList>
    </citation>
    <scope>NUCLEOTIDE SEQUENCE [LARGE SCALE GENOMIC DNA]</scope>
    <source>
        <strain evidence="1">S2_003_000_R2_14</strain>
    </source>
</reference>
<comment type="caution">
    <text evidence="1">The sequence shown here is derived from an EMBL/GenBank/DDBJ whole genome shotgun (WGS) entry which is preliminary data.</text>
</comment>
<gene>
    <name evidence="1" type="ORF">DI536_33925</name>
</gene>
<evidence type="ECO:0000313" key="1">
    <source>
        <dbReference type="EMBL" id="PZR04595.1"/>
    </source>
</evidence>
<dbReference type="Proteomes" id="UP000249061">
    <property type="component" value="Unassembled WGS sequence"/>
</dbReference>
<proteinExistence type="predicted"/>
<organism evidence="1 2">
    <name type="scientific">Archangium gephyra</name>
    <dbReference type="NCBI Taxonomy" id="48"/>
    <lineage>
        <taxon>Bacteria</taxon>
        <taxon>Pseudomonadati</taxon>
        <taxon>Myxococcota</taxon>
        <taxon>Myxococcia</taxon>
        <taxon>Myxococcales</taxon>
        <taxon>Cystobacterineae</taxon>
        <taxon>Archangiaceae</taxon>
        <taxon>Archangium</taxon>
    </lineage>
</organism>
<evidence type="ECO:0000313" key="2">
    <source>
        <dbReference type="Proteomes" id="UP000249061"/>
    </source>
</evidence>
<sequence length="419" mass="44698">MKTRALFMLFVFVSGCTTIDTNTRTERGPLLRSFERPVLMPGGITADVRADWPLLKLTVVGYDVCRAQQVDEYAEDVVTERTSNAAGPSLSTGIVGVLASAVLFGVSFAVSSAPDQQIIDAGGRYGPSTQQYLRGASAITLGVGVPAVIVGLVAKLRSGDEVETRRAEQIVSQKDARCNERPENGPFALKSAQGGHVPLEVVDGALDIDGDKMPVVPESMHFAERDVELTEDGQAVFASWAACVALKLESAKSLDALSESGLLSRAERLRECRRIRGDSIAAEVKATDDELSRRRVSGSPAAWAPGTNVSSFEEAVSAYAPTVKLAVGSKDLGVLDTPEAHEGRAVLVQGIVGEGLTENIGVIQVGERELFLFIPPKKAWGGQFPAGTRIEAVALVSGRQTLGEKNLPLLRAVWMRTAW</sequence>
<accession>A0A2W5SZ66</accession>
<dbReference type="EMBL" id="QFQP01000055">
    <property type="protein sequence ID" value="PZR04595.1"/>
    <property type="molecule type" value="Genomic_DNA"/>
</dbReference>
<protein>
    <recommendedName>
        <fullName evidence="3">Lipoprotein</fullName>
    </recommendedName>
</protein>